<dbReference type="PANTHER" id="PTHR33514">
    <property type="entry name" value="PROTEIN ABCI12, CHLOROPLASTIC"/>
    <property type="match status" value="1"/>
</dbReference>
<organism evidence="6 7">
    <name type="scientific">Candidatus Aquicultor secundus</name>
    <dbReference type="NCBI Taxonomy" id="1973895"/>
    <lineage>
        <taxon>Bacteria</taxon>
        <taxon>Bacillati</taxon>
        <taxon>Actinomycetota</taxon>
        <taxon>Candidatus Aquicultoria</taxon>
        <taxon>Candidatus Aquicultorales</taxon>
        <taxon>Candidatus Aquicultoraceae</taxon>
        <taxon>Candidatus Aquicultor</taxon>
    </lineage>
</organism>
<dbReference type="AlphaFoldDB" id="A0A2M7T8B3"/>
<protein>
    <submittedName>
        <fullName evidence="6">Transporter</fullName>
    </submittedName>
</protein>
<keyword evidence="4 5" id="KW-0472">Membrane</keyword>
<dbReference type="EMBL" id="PFNG01000122">
    <property type="protein sequence ID" value="PIZ39325.1"/>
    <property type="molecule type" value="Genomic_DNA"/>
</dbReference>
<reference evidence="7" key="1">
    <citation type="submission" date="2017-09" db="EMBL/GenBank/DDBJ databases">
        <title>Depth-based differentiation of microbial function through sediment-hosted aquifers and enrichment of novel symbionts in the deep terrestrial subsurface.</title>
        <authorList>
            <person name="Probst A.J."/>
            <person name="Ladd B."/>
            <person name="Jarett J.K."/>
            <person name="Geller-Mcgrath D.E."/>
            <person name="Sieber C.M.K."/>
            <person name="Emerson J.B."/>
            <person name="Anantharaman K."/>
            <person name="Thomas B.C."/>
            <person name="Malmstrom R."/>
            <person name="Stieglmeier M."/>
            <person name="Klingl A."/>
            <person name="Woyke T."/>
            <person name="Ryan C.M."/>
            <person name="Banfield J.F."/>
        </authorList>
    </citation>
    <scope>NUCLEOTIDE SEQUENCE [LARGE SCALE GENOMIC DNA]</scope>
</reference>
<name>A0A2M7T8B3_9ACTN</name>
<dbReference type="PANTHER" id="PTHR33514:SF13">
    <property type="entry name" value="PROTEIN ABCI12, CHLOROPLASTIC"/>
    <property type="match status" value="1"/>
</dbReference>
<feature type="transmembrane region" description="Helical" evidence="5">
    <location>
        <begin position="125"/>
        <end position="148"/>
    </location>
</feature>
<feature type="transmembrane region" description="Helical" evidence="5">
    <location>
        <begin position="84"/>
        <end position="105"/>
    </location>
</feature>
<accession>A0A2M7T8B3</accession>
<proteinExistence type="predicted"/>
<comment type="caution">
    <text evidence="6">The sequence shown here is derived from an EMBL/GenBank/DDBJ whole genome shotgun (WGS) entry which is preliminary data.</text>
</comment>
<gene>
    <name evidence="6" type="ORF">COY37_05090</name>
</gene>
<feature type="transmembrane region" description="Helical" evidence="5">
    <location>
        <begin position="34"/>
        <end position="50"/>
    </location>
</feature>
<evidence type="ECO:0000313" key="6">
    <source>
        <dbReference type="EMBL" id="PIZ39325.1"/>
    </source>
</evidence>
<dbReference type="InterPro" id="IPR003339">
    <property type="entry name" value="ABC/ECF_trnsptr_transmembrane"/>
</dbReference>
<dbReference type="GO" id="GO:0005886">
    <property type="term" value="C:plasma membrane"/>
    <property type="evidence" value="ECO:0007669"/>
    <property type="project" value="TreeGrafter"/>
</dbReference>
<evidence type="ECO:0000256" key="4">
    <source>
        <dbReference type="ARBA" id="ARBA00023136"/>
    </source>
</evidence>
<keyword evidence="2 5" id="KW-0812">Transmembrane</keyword>
<sequence length="277" mass="30259">MQRPKRRTTPVKPGLAIGQYYPSDSIVHNADPRIKILLVAAYALAVFFIGNFTGFAVIGVMLGGLVILGGLAIGLVLRGIRPLFVILAFTLLVQLFTGGEPWALIGPLKISIPGFKTGMFLDLRLILLVIGASLLTLTTTPVALTDALEYLLSPLKRVGVPSHELAMMMTIAMRFIPILSAEADKIIKAQAARGARFDSRNPVTRARSFMPILVPLFVGVFRRADDLAEVMEARAYRGGKGRTRMRELKMKPGDWFGFAVVMLLLAGMVWVGRMPVI</sequence>
<evidence type="ECO:0000313" key="7">
    <source>
        <dbReference type="Proteomes" id="UP000230956"/>
    </source>
</evidence>
<evidence type="ECO:0000256" key="1">
    <source>
        <dbReference type="ARBA" id="ARBA00004141"/>
    </source>
</evidence>
<keyword evidence="3 5" id="KW-1133">Transmembrane helix</keyword>
<evidence type="ECO:0000256" key="2">
    <source>
        <dbReference type="ARBA" id="ARBA00022692"/>
    </source>
</evidence>
<comment type="subcellular location">
    <subcellularLocation>
        <location evidence="1">Membrane</location>
        <topology evidence="1">Multi-pass membrane protein</topology>
    </subcellularLocation>
</comment>
<dbReference type="Pfam" id="PF02361">
    <property type="entry name" value="CbiQ"/>
    <property type="match status" value="1"/>
</dbReference>
<dbReference type="Proteomes" id="UP000230956">
    <property type="component" value="Unassembled WGS sequence"/>
</dbReference>
<evidence type="ECO:0000256" key="3">
    <source>
        <dbReference type="ARBA" id="ARBA00022989"/>
    </source>
</evidence>
<dbReference type="CDD" id="cd16914">
    <property type="entry name" value="EcfT"/>
    <property type="match status" value="1"/>
</dbReference>
<evidence type="ECO:0000256" key="5">
    <source>
        <dbReference type="SAM" id="Phobius"/>
    </source>
</evidence>
<feature type="transmembrane region" description="Helical" evidence="5">
    <location>
        <begin position="56"/>
        <end position="77"/>
    </location>
</feature>
<feature type="transmembrane region" description="Helical" evidence="5">
    <location>
        <begin position="255"/>
        <end position="272"/>
    </location>
</feature>